<dbReference type="InterPro" id="IPR044666">
    <property type="entry name" value="Cyclophilin_A-like"/>
</dbReference>
<dbReference type="Gene3D" id="2.40.100.10">
    <property type="entry name" value="Cyclophilin-like"/>
    <property type="match status" value="1"/>
</dbReference>
<name>A0ABR4AXG0_9LECA</name>
<keyword evidence="2" id="KW-0413">Isomerase</keyword>
<comment type="similarity">
    <text evidence="2">Belongs to the cyclophilin-type PPIase family.</text>
</comment>
<dbReference type="SUPFAM" id="SSF50891">
    <property type="entry name" value="Cyclophilin-like"/>
    <property type="match status" value="1"/>
</dbReference>
<dbReference type="EMBL" id="JBHFEH010000064">
    <property type="protein sequence ID" value="KAL2049411.1"/>
    <property type="molecule type" value="Genomic_DNA"/>
</dbReference>
<feature type="region of interest" description="Disordered" evidence="3">
    <location>
        <begin position="117"/>
        <end position="139"/>
    </location>
</feature>
<accession>A0ABR4AXG0</accession>
<evidence type="ECO:0000256" key="1">
    <source>
        <dbReference type="ARBA" id="ARBA00000971"/>
    </source>
</evidence>
<dbReference type="PROSITE" id="PS50072">
    <property type="entry name" value="CSA_PPIASE_2"/>
    <property type="match status" value="1"/>
</dbReference>
<evidence type="ECO:0000313" key="5">
    <source>
        <dbReference type="EMBL" id="KAL2049411.1"/>
    </source>
</evidence>
<reference evidence="5 6" key="1">
    <citation type="submission" date="2024-09" db="EMBL/GenBank/DDBJ databases">
        <title>Rethinking Asexuality: The Enigmatic Case of Functional Sexual Genes in Lepraria (Stereocaulaceae).</title>
        <authorList>
            <person name="Doellman M."/>
            <person name="Sun Y."/>
            <person name="Barcenas-Pena A."/>
            <person name="Lumbsch H.T."/>
            <person name="Grewe F."/>
        </authorList>
    </citation>
    <scope>NUCLEOTIDE SEQUENCE [LARGE SCALE GENOMIC DNA]</scope>
    <source>
        <strain evidence="5 6">Grewe 0041</strain>
    </source>
</reference>
<protein>
    <recommendedName>
        <fullName evidence="2">Peptidyl-prolyl cis-trans isomerase</fullName>
        <shortName evidence="2">PPIase</shortName>
        <ecNumber evidence="2">5.2.1.8</ecNumber>
    </recommendedName>
</protein>
<keyword evidence="6" id="KW-1185">Reference proteome</keyword>
<evidence type="ECO:0000256" key="2">
    <source>
        <dbReference type="RuleBase" id="RU363019"/>
    </source>
</evidence>
<proteinExistence type="inferred from homology"/>
<dbReference type="PANTHER" id="PTHR45625">
    <property type="entry name" value="PEPTIDYL-PROLYL CIS-TRANS ISOMERASE-RELATED"/>
    <property type="match status" value="1"/>
</dbReference>
<evidence type="ECO:0000313" key="6">
    <source>
        <dbReference type="Proteomes" id="UP001590951"/>
    </source>
</evidence>
<dbReference type="InterPro" id="IPR029000">
    <property type="entry name" value="Cyclophilin-like_dom_sf"/>
</dbReference>
<dbReference type="EC" id="5.2.1.8" evidence="2"/>
<evidence type="ECO:0000256" key="3">
    <source>
        <dbReference type="SAM" id="MobiDB-lite"/>
    </source>
</evidence>
<dbReference type="Proteomes" id="UP001590951">
    <property type="component" value="Unassembled WGS sequence"/>
</dbReference>
<feature type="domain" description="PPIase cyclophilin-type" evidence="4">
    <location>
        <begin position="1"/>
        <end position="104"/>
    </location>
</feature>
<comment type="function">
    <text evidence="2">PPIases accelerate the folding of proteins. It catalyzes the cis-trans isomerization of proline imidic peptide bonds in oligopeptides.</text>
</comment>
<comment type="caution">
    <text evidence="5">The sequence shown here is derived from an EMBL/GenBank/DDBJ whole genome shotgun (WGS) entry which is preliminary data.</text>
</comment>
<sequence length="139" mass="15662">MLQGGDPTSTGKGGTSIWGKNFEDEFDGPLSHDARGVISMANKGKNTNSSQFFITYRPCKHLDRKHTIFGRVVGGLDTLAKIENVEVDEGKRPLDEVRMEEVVVFVDPFEEFMKGKREEEEREKVEEEVRRKGGGRMIG</sequence>
<keyword evidence="2" id="KW-0697">Rotamase</keyword>
<comment type="catalytic activity">
    <reaction evidence="1 2">
        <text>[protein]-peptidylproline (omega=180) = [protein]-peptidylproline (omega=0)</text>
        <dbReference type="Rhea" id="RHEA:16237"/>
        <dbReference type="Rhea" id="RHEA-COMP:10747"/>
        <dbReference type="Rhea" id="RHEA-COMP:10748"/>
        <dbReference type="ChEBI" id="CHEBI:83833"/>
        <dbReference type="ChEBI" id="CHEBI:83834"/>
        <dbReference type="EC" id="5.2.1.8"/>
    </reaction>
</comment>
<evidence type="ECO:0000259" key="4">
    <source>
        <dbReference type="PROSITE" id="PS50072"/>
    </source>
</evidence>
<dbReference type="Pfam" id="PF00160">
    <property type="entry name" value="Pro_isomerase"/>
    <property type="match status" value="1"/>
</dbReference>
<dbReference type="InterPro" id="IPR002130">
    <property type="entry name" value="Cyclophilin-type_PPIase_dom"/>
</dbReference>
<feature type="compositionally biased region" description="Basic and acidic residues" evidence="3">
    <location>
        <begin position="117"/>
        <end position="131"/>
    </location>
</feature>
<gene>
    <name evidence="5" type="ORF">ABVK25_010315</name>
</gene>
<organism evidence="5 6">
    <name type="scientific">Lepraria finkii</name>
    <dbReference type="NCBI Taxonomy" id="1340010"/>
    <lineage>
        <taxon>Eukaryota</taxon>
        <taxon>Fungi</taxon>
        <taxon>Dikarya</taxon>
        <taxon>Ascomycota</taxon>
        <taxon>Pezizomycotina</taxon>
        <taxon>Lecanoromycetes</taxon>
        <taxon>OSLEUM clade</taxon>
        <taxon>Lecanoromycetidae</taxon>
        <taxon>Lecanorales</taxon>
        <taxon>Lecanorineae</taxon>
        <taxon>Stereocaulaceae</taxon>
        <taxon>Lepraria</taxon>
    </lineage>
</organism>
<dbReference type="PRINTS" id="PR00153">
    <property type="entry name" value="CSAPPISMRASE"/>
</dbReference>
<dbReference type="PANTHER" id="PTHR45625:SF1">
    <property type="entry name" value="RING-TYPE E3 UBIQUITIN-PROTEIN LIGASE PPIL2"/>
    <property type="match status" value="1"/>
</dbReference>